<accession>A0A5S4ZWM3</accession>
<proteinExistence type="predicted"/>
<sequence>MNFSDLLDKWYHPKREEQEQLRDRIKELQELSRLALEIDNQQIYRNLQIESNELFMKYLTYMFFDGLRFIVPHLFLLAVITTKISFVSLPVSLPGLGSEIPIVLVYPVVAIIFYILRKKFKNRKVQLSNA</sequence>
<evidence type="ECO:0000313" key="2">
    <source>
        <dbReference type="EMBL" id="TYO97209.1"/>
    </source>
</evidence>
<reference evidence="2 3" key="1">
    <citation type="submission" date="2019-07" db="EMBL/GenBank/DDBJ databases">
        <title>Genomic Encyclopedia of Type Strains, Phase I: the one thousand microbial genomes (KMG-I) project.</title>
        <authorList>
            <person name="Kyrpides N."/>
        </authorList>
    </citation>
    <scope>NUCLEOTIDE SEQUENCE [LARGE SCALE GENOMIC DNA]</scope>
    <source>
        <strain evidence="2 3">DSM 6562</strain>
    </source>
</reference>
<protein>
    <submittedName>
        <fullName evidence="2">Uncharacterized protein</fullName>
    </submittedName>
</protein>
<organism evidence="2 3">
    <name type="scientific">Desulfallas thermosapovorans DSM 6562</name>
    <dbReference type="NCBI Taxonomy" id="1121431"/>
    <lineage>
        <taxon>Bacteria</taxon>
        <taxon>Bacillati</taxon>
        <taxon>Bacillota</taxon>
        <taxon>Clostridia</taxon>
        <taxon>Eubacteriales</taxon>
        <taxon>Desulfallaceae</taxon>
        <taxon>Desulfallas</taxon>
    </lineage>
</organism>
<comment type="caution">
    <text evidence="2">The sequence shown here is derived from an EMBL/GenBank/DDBJ whole genome shotgun (WGS) entry which is preliminary data.</text>
</comment>
<dbReference type="Proteomes" id="UP000323166">
    <property type="component" value="Unassembled WGS sequence"/>
</dbReference>
<keyword evidence="1" id="KW-0472">Membrane</keyword>
<keyword evidence="1" id="KW-1133">Transmembrane helix</keyword>
<dbReference type="AlphaFoldDB" id="A0A5S4ZWM3"/>
<dbReference type="RefSeq" id="WP_166510468.1">
    <property type="nucleotide sequence ID" value="NZ_VNHM01000002.1"/>
</dbReference>
<feature type="transmembrane region" description="Helical" evidence="1">
    <location>
        <begin position="100"/>
        <end position="116"/>
    </location>
</feature>
<evidence type="ECO:0000313" key="3">
    <source>
        <dbReference type="Proteomes" id="UP000323166"/>
    </source>
</evidence>
<keyword evidence="3" id="KW-1185">Reference proteome</keyword>
<evidence type="ECO:0000256" key="1">
    <source>
        <dbReference type="SAM" id="Phobius"/>
    </source>
</evidence>
<name>A0A5S4ZWM3_9FIRM</name>
<gene>
    <name evidence="2" type="ORF">LX24_00392</name>
</gene>
<dbReference type="EMBL" id="VNHM01000002">
    <property type="protein sequence ID" value="TYO97209.1"/>
    <property type="molecule type" value="Genomic_DNA"/>
</dbReference>
<keyword evidence="1" id="KW-0812">Transmembrane</keyword>
<feature type="transmembrane region" description="Helical" evidence="1">
    <location>
        <begin position="58"/>
        <end position="80"/>
    </location>
</feature>